<protein>
    <submittedName>
        <fullName evidence="2">Uncharacterized protein</fullName>
    </submittedName>
</protein>
<dbReference type="AlphaFoldDB" id="A0A9W9ZTU2"/>
<organism evidence="2 3">
    <name type="scientific">Desmophyllum pertusum</name>
    <dbReference type="NCBI Taxonomy" id="174260"/>
    <lineage>
        <taxon>Eukaryota</taxon>
        <taxon>Metazoa</taxon>
        <taxon>Cnidaria</taxon>
        <taxon>Anthozoa</taxon>
        <taxon>Hexacorallia</taxon>
        <taxon>Scleractinia</taxon>
        <taxon>Caryophylliina</taxon>
        <taxon>Caryophylliidae</taxon>
        <taxon>Desmophyllum</taxon>
    </lineage>
</organism>
<keyword evidence="3" id="KW-1185">Reference proteome</keyword>
<proteinExistence type="predicted"/>
<evidence type="ECO:0000256" key="1">
    <source>
        <dbReference type="SAM" id="SignalP"/>
    </source>
</evidence>
<feature type="chain" id="PRO_5040915713" evidence="1">
    <location>
        <begin position="21"/>
        <end position="275"/>
    </location>
</feature>
<gene>
    <name evidence="2" type="ORF">OS493_001079</name>
</gene>
<comment type="caution">
    <text evidence="2">The sequence shown here is derived from an EMBL/GenBank/DDBJ whole genome shotgun (WGS) entry which is preliminary data.</text>
</comment>
<dbReference type="Proteomes" id="UP001163046">
    <property type="component" value="Unassembled WGS sequence"/>
</dbReference>
<feature type="signal peptide" evidence="1">
    <location>
        <begin position="1"/>
        <end position="20"/>
    </location>
</feature>
<sequence length="275" mass="31518">MAMAALFYAICLCFLSVAFGKSVVENSPPTWSNFYTVSGVLSLPYAEIVESFQAWFDGKNGRSRIDYYGGLDSTIQRADVKPYGTNYRICPETTETQLNVRSCFQVNGTKDAPVAIQTVLPDLSKFKFVGYKECRTGNCSAWMYSNTEQHKENTYTMYTSLTVQADPVHYEMLGYDTLLGSHYDKYEVDYIDYAPQMPPPDVFDIIDITCKGFPGPGIMSSLIANPMQEFIEPRGQETVHELFEHFLIKHPKKYANMVDRKEHNERRDIFRQNLR</sequence>
<dbReference type="OrthoDB" id="65740at2759"/>
<dbReference type="EMBL" id="MU825873">
    <property type="protein sequence ID" value="KAJ7387736.1"/>
    <property type="molecule type" value="Genomic_DNA"/>
</dbReference>
<evidence type="ECO:0000313" key="3">
    <source>
        <dbReference type="Proteomes" id="UP001163046"/>
    </source>
</evidence>
<keyword evidence="1" id="KW-0732">Signal</keyword>
<name>A0A9W9ZTU2_9CNID</name>
<dbReference type="Gene3D" id="1.10.287.2250">
    <property type="match status" value="1"/>
</dbReference>
<reference evidence="2" key="1">
    <citation type="submission" date="2023-01" db="EMBL/GenBank/DDBJ databases">
        <title>Genome assembly of the deep-sea coral Lophelia pertusa.</title>
        <authorList>
            <person name="Herrera S."/>
            <person name="Cordes E."/>
        </authorList>
    </citation>
    <scope>NUCLEOTIDE SEQUENCE</scope>
    <source>
        <strain evidence="2">USNM1676648</strain>
        <tissue evidence="2">Polyp</tissue>
    </source>
</reference>
<accession>A0A9W9ZTU2</accession>
<evidence type="ECO:0000313" key="2">
    <source>
        <dbReference type="EMBL" id="KAJ7387736.1"/>
    </source>
</evidence>